<evidence type="ECO:0000313" key="1">
    <source>
        <dbReference type="EMBL" id="CVI55902.1"/>
    </source>
</evidence>
<accession>A0A1S7TMT7</accession>
<organism evidence="1 2">
    <name type="scientific">Agrobacterium deltaense NCPPB 1641</name>
    <dbReference type="NCBI Taxonomy" id="1183425"/>
    <lineage>
        <taxon>Bacteria</taxon>
        <taxon>Pseudomonadati</taxon>
        <taxon>Pseudomonadota</taxon>
        <taxon>Alphaproteobacteria</taxon>
        <taxon>Hyphomicrobiales</taxon>
        <taxon>Rhizobiaceae</taxon>
        <taxon>Rhizobium/Agrobacterium group</taxon>
        <taxon>Agrobacterium</taxon>
    </lineage>
</organism>
<proteinExistence type="predicted"/>
<dbReference type="RefSeq" id="WP_080852463.1">
    <property type="nucleotide sequence ID" value="NZ_LT009775.1"/>
</dbReference>
<dbReference type="AlphaFoldDB" id="A0A1S7TMT7"/>
<comment type="caution">
    <text evidence="1">The sequence shown here is derived from an EMBL/GenBank/DDBJ whole genome shotgun (WGS) entry which is preliminary data.</text>
</comment>
<dbReference type="Proteomes" id="UP000192140">
    <property type="component" value="Unassembled WGS sequence"/>
</dbReference>
<protein>
    <submittedName>
        <fullName evidence="1">Uncharacterized protein</fullName>
    </submittedName>
</protein>
<name>A0A1S7TMT7_9HYPH</name>
<gene>
    <name evidence="1" type="ORF">AGR7A_Cc240044</name>
</gene>
<evidence type="ECO:0000313" key="2">
    <source>
        <dbReference type="Proteomes" id="UP000192140"/>
    </source>
</evidence>
<keyword evidence="2" id="KW-1185">Reference proteome</keyword>
<dbReference type="EMBL" id="FCNP01000017">
    <property type="protein sequence ID" value="CVI55902.1"/>
    <property type="molecule type" value="Genomic_DNA"/>
</dbReference>
<reference evidence="1" key="1">
    <citation type="submission" date="2016-01" db="EMBL/GenBank/DDBJ databases">
        <authorList>
            <person name="Regsiter A."/>
            <person name="william w."/>
        </authorList>
    </citation>
    <scope>NUCLEOTIDE SEQUENCE</scope>
    <source>
        <strain evidence="1">NCPPB 1641</strain>
    </source>
</reference>
<sequence>MADAPVFISAIKIPARGHSFDRPDRLPFEPEANTKLHRRNEAGRFAKARPPTIELSFVPFVAFPERETPQRKERE</sequence>